<evidence type="ECO:0000313" key="8">
    <source>
        <dbReference type="EMBL" id="OEL26543.1"/>
    </source>
</evidence>
<evidence type="ECO:0000256" key="6">
    <source>
        <dbReference type="SAM" id="Phobius"/>
    </source>
</evidence>
<dbReference type="PANTHER" id="PTHR31204:SF1">
    <property type="entry name" value="SIGMA INTRACELLULAR RECEPTOR 2"/>
    <property type="match status" value="1"/>
</dbReference>
<keyword evidence="9" id="KW-1185">Reference proteome</keyword>
<organism evidence="8 9">
    <name type="scientific">Dichanthelium oligosanthes</name>
    <dbReference type="NCBI Taxonomy" id="888268"/>
    <lineage>
        <taxon>Eukaryota</taxon>
        <taxon>Viridiplantae</taxon>
        <taxon>Streptophyta</taxon>
        <taxon>Embryophyta</taxon>
        <taxon>Tracheophyta</taxon>
        <taxon>Spermatophyta</taxon>
        <taxon>Magnoliopsida</taxon>
        <taxon>Liliopsida</taxon>
        <taxon>Poales</taxon>
        <taxon>Poaceae</taxon>
        <taxon>PACMAD clade</taxon>
        <taxon>Panicoideae</taxon>
        <taxon>Panicodae</taxon>
        <taxon>Paniceae</taxon>
        <taxon>Dichantheliinae</taxon>
        <taxon>Dichanthelium</taxon>
    </lineage>
</organism>
<dbReference type="PROSITE" id="PS51751">
    <property type="entry name" value="EXPERA"/>
    <property type="match status" value="1"/>
</dbReference>
<evidence type="ECO:0000256" key="2">
    <source>
        <dbReference type="ARBA" id="ARBA00022692"/>
    </source>
</evidence>
<dbReference type="GO" id="GO:0005783">
    <property type="term" value="C:endoplasmic reticulum"/>
    <property type="evidence" value="ECO:0007669"/>
    <property type="project" value="TreeGrafter"/>
</dbReference>
<keyword evidence="3 5" id="KW-1133">Transmembrane helix</keyword>
<dbReference type="PANTHER" id="PTHR31204">
    <property type="entry name" value="SIGMA INTRACELLULAR RECEPTOR 2"/>
    <property type="match status" value="1"/>
</dbReference>
<dbReference type="GO" id="GO:0016020">
    <property type="term" value="C:membrane"/>
    <property type="evidence" value="ECO:0007669"/>
    <property type="project" value="UniProtKB-SubCell"/>
</dbReference>
<evidence type="ECO:0000256" key="1">
    <source>
        <dbReference type="ARBA" id="ARBA00004141"/>
    </source>
</evidence>
<keyword evidence="2 5" id="KW-0812">Transmembrane</keyword>
<dbReference type="InterPro" id="IPR033118">
    <property type="entry name" value="EXPERA"/>
</dbReference>
<comment type="subcellular location">
    <subcellularLocation>
        <location evidence="1">Membrane</location>
        <topology evidence="1">Multi-pass membrane protein</topology>
    </subcellularLocation>
</comment>
<evidence type="ECO:0000256" key="4">
    <source>
        <dbReference type="ARBA" id="ARBA00023136"/>
    </source>
</evidence>
<protein>
    <recommendedName>
        <fullName evidence="7">EXPERA domain-containing protein</fullName>
    </recommendedName>
</protein>
<proteinExistence type="predicted"/>
<reference evidence="8 9" key="1">
    <citation type="submission" date="2016-09" db="EMBL/GenBank/DDBJ databases">
        <title>The draft genome of Dichanthelium oligosanthes: A C3 panicoid grass species.</title>
        <authorList>
            <person name="Studer A.J."/>
            <person name="Schnable J.C."/>
            <person name="Brutnell T.P."/>
        </authorList>
    </citation>
    <scope>NUCLEOTIDE SEQUENCE [LARGE SCALE GENOMIC DNA]</scope>
    <source>
        <strain evidence="9">cv. Kellogg 1175</strain>
        <tissue evidence="8">Leaf</tissue>
    </source>
</reference>
<dbReference type="STRING" id="888268.A0A1E5VN34"/>
<dbReference type="OrthoDB" id="433124at2759"/>
<gene>
    <name evidence="8" type="ORF">BAE44_0012438</name>
</gene>
<sequence>MGVISSVADAAVAILPLTVALTSPLLVAQTVLPPGLYPEPLRALRRWYAAEFDDYLLADPPSFFRGIAWLELDFLLPVAAATLYGVLARRRWAATGSLVLGVCVVTSTSAIPADIVGSGRATPKLLLSYVPIAILAGIAILRGLCSCSGRATAGSSAPGPAARKKRV</sequence>
<dbReference type="Proteomes" id="UP000095767">
    <property type="component" value="Unassembled WGS sequence"/>
</dbReference>
<feature type="transmembrane region" description="Helical" evidence="6">
    <location>
        <begin position="125"/>
        <end position="145"/>
    </location>
</feature>
<evidence type="ECO:0000313" key="9">
    <source>
        <dbReference type="Proteomes" id="UP000095767"/>
    </source>
</evidence>
<dbReference type="Pfam" id="PF05241">
    <property type="entry name" value="EBP"/>
    <property type="match status" value="1"/>
</dbReference>
<evidence type="ECO:0000256" key="5">
    <source>
        <dbReference type="PROSITE-ProRule" id="PRU01087"/>
    </source>
</evidence>
<dbReference type="EMBL" id="LWDX02034499">
    <property type="protein sequence ID" value="OEL26543.1"/>
    <property type="molecule type" value="Genomic_DNA"/>
</dbReference>
<keyword evidence="4 5" id="KW-0472">Membrane</keyword>
<feature type="transmembrane region" description="Helical" evidence="6">
    <location>
        <begin position="94"/>
        <end position="113"/>
    </location>
</feature>
<feature type="transmembrane region" description="Helical" evidence="6">
    <location>
        <begin position="66"/>
        <end position="87"/>
    </location>
</feature>
<comment type="caution">
    <text evidence="8">The sequence shown here is derived from an EMBL/GenBank/DDBJ whole genome shotgun (WGS) entry which is preliminary data.</text>
</comment>
<dbReference type="AlphaFoldDB" id="A0A1E5VN34"/>
<feature type="domain" description="EXPERA" evidence="7">
    <location>
        <begin position="8"/>
        <end position="140"/>
    </location>
</feature>
<dbReference type="InterPro" id="IPR051987">
    <property type="entry name" value="Sigma-2_receptor-like"/>
</dbReference>
<accession>A0A1E5VN34</accession>
<name>A0A1E5VN34_9POAL</name>
<evidence type="ECO:0000256" key="3">
    <source>
        <dbReference type="ARBA" id="ARBA00022989"/>
    </source>
</evidence>
<evidence type="ECO:0000259" key="7">
    <source>
        <dbReference type="PROSITE" id="PS51751"/>
    </source>
</evidence>